<dbReference type="HOGENOM" id="CLU_1740809_0_0_1"/>
<evidence type="ECO:0000313" key="2">
    <source>
        <dbReference type="Proteomes" id="UP000005220"/>
    </source>
</evidence>
<protein>
    <submittedName>
        <fullName evidence="1">Uncharacterized protein</fullName>
    </submittedName>
</protein>
<name>H2ATF4_KAZAF</name>
<dbReference type="GeneID" id="13885572"/>
<organism evidence="1 2">
    <name type="scientific">Kazachstania africana (strain ATCC 22294 / BCRC 22015 / CBS 2517 / CECT 1963 / NBRC 1671 / NRRL Y-8276)</name>
    <name type="common">Yeast</name>
    <name type="synonym">Kluyveromyces africanus</name>
    <dbReference type="NCBI Taxonomy" id="1071382"/>
    <lineage>
        <taxon>Eukaryota</taxon>
        <taxon>Fungi</taxon>
        <taxon>Dikarya</taxon>
        <taxon>Ascomycota</taxon>
        <taxon>Saccharomycotina</taxon>
        <taxon>Saccharomycetes</taxon>
        <taxon>Saccharomycetales</taxon>
        <taxon>Saccharomycetaceae</taxon>
        <taxon>Kazachstania</taxon>
    </lineage>
</organism>
<dbReference type="KEGG" id="kaf:KAFR_0C06590"/>
<dbReference type="InParanoid" id="H2ATF4"/>
<dbReference type="AlphaFoldDB" id="H2ATF4"/>
<reference evidence="1 2" key="1">
    <citation type="journal article" date="2011" name="Proc. Natl. Acad. Sci. U.S.A.">
        <title>Evolutionary erosion of yeast sex chromosomes by mating-type switching accidents.</title>
        <authorList>
            <person name="Gordon J.L."/>
            <person name="Armisen D."/>
            <person name="Proux-Wera E."/>
            <person name="Oheigeartaigh S.S."/>
            <person name="Byrne K.P."/>
            <person name="Wolfe K.H."/>
        </authorList>
    </citation>
    <scope>NUCLEOTIDE SEQUENCE [LARGE SCALE GENOMIC DNA]</scope>
    <source>
        <strain evidence="2">ATCC 22294 / BCRC 22015 / CBS 2517 / CECT 1963 / NBRC 1671 / NRRL Y-8276</strain>
    </source>
</reference>
<dbReference type="RefSeq" id="XP_003956789.1">
    <property type="nucleotide sequence ID" value="XM_003956740.1"/>
</dbReference>
<keyword evidence="2" id="KW-1185">Reference proteome</keyword>
<proteinExistence type="predicted"/>
<dbReference type="EMBL" id="HE650823">
    <property type="protein sequence ID" value="CCF57654.1"/>
    <property type="molecule type" value="Genomic_DNA"/>
</dbReference>
<accession>H2ATF4</accession>
<sequence>MKQRVFIMHVADNDKQSNSPLSKVSTADMKSSIAMSISNIWSGDYESLSALDGSLGGYLMVEEERINYVIYRYSKNKREPGSFSASNAEAIEINSFLVEVLDTEIPNNMIGSCFSFFYNGPSAVYVKLVEAESGRTFNDVACECIIEWDV</sequence>
<dbReference type="Proteomes" id="UP000005220">
    <property type="component" value="Chromosome 3"/>
</dbReference>
<gene>
    <name evidence="1" type="primary">KAFR0C06590</name>
    <name evidence="1" type="ORF">KAFR_0C06590</name>
</gene>
<evidence type="ECO:0000313" key="1">
    <source>
        <dbReference type="EMBL" id="CCF57654.1"/>
    </source>
</evidence>